<sequence length="166" mass="18634">MRPRRSRVTATKIEAQMAPMIDVVFQLLIFFMLTLKIIPVEGDFNINMPLGKQAQESPDIPPPPIKVRLIANQDGSLASLQMGQRQMGNDHLAFDRLNAEIGRIVGRRDNPFADELEVEIDADYNLHYRHVISAVSASTGYISPQTGKPVRFVDKVKFAPPRRPAN</sequence>
<keyword evidence="10" id="KW-1185">Reference proteome</keyword>
<organism evidence="9 10">
    <name type="scientific">Rubinisphaera brasiliensis (strain ATCC 49424 / DSM 5305 / JCM 21570 / IAM 15109 / NBRC 103401 / IFAM 1448)</name>
    <name type="common">Planctomyces brasiliensis</name>
    <dbReference type="NCBI Taxonomy" id="756272"/>
    <lineage>
        <taxon>Bacteria</taxon>
        <taxon>Pseudomonadati</taxon>
        <taxon>Planctomycetota</taxon>
        <taxon>Planctomycetia</taxon>
        <taxon>Planctomycetales</taxon>
        <taxon>Planctomycetaceae</taxon>
        <taxon>Rubinisphaera</taxon>
    </lineage>
</organism>
<dbReference type="GO" id="GO:0005886">
    <property type="term" value="C:plasma membrane"/>
    <property type="evidence" value="ECO:0007669"/>
    <property type="project" value="UniProtKB-SubCell"/>
</dbReference>
<dbReference type="GO" id="GO:0022857">
    <property type="term" value="F:transmembrane transporter activity"/>
    <property type="evidence" value="ECO:0007669"/>
    <property type="project" value="InterPro"/>
</dbReference>
<keyword evidence="6 8" id="KW-0472">Membrane</keyword>
<dbReference type="KEGG" id="pbs:Plabr_0456"/>
<keyword evidence="4 7" id="KW-0812">Transmembrane</keyword>
<dbReference type="AlphaFoldDB" id="F0SS72"/>
<dbReference type="GO" id="GO:0015031">
    <property type="term" value="P:protein transport"/>
    <property type="evidence" value="ECO:0007669"/>
    <property type="project" value="UniProtKB-KW"/>
</dbReference>
<keyword evidence="7" id="KW-0653">Protein transport</keyword>
<dbReference type="STRING" id="756272.Plabr_0456"/>
<evidence type="ECO:0000313" key="10">
    <source>
        <dbReference type="Proteomes" id="UP000006860"/>
    </source>
</evidence>
<evidence type="ECO:0000256" key="3">
    <source>
        <dbReference type="ARBA" id="ARBA00022475"/>
    </source>
</evidence>
<evidence type="ECO:0000256" key="2">
    <source>
        <dbReference type="ARBA" id="ARBA00005811"/>
    </source>
</evidence>
<feature type="transmembrane region" description="Helical" evidence="8">
    <location>
        <begin position="20"/>
        <end position="38"/>
    </location>
</feature>
<evidence type="ECO:0000256" key="4">
    <source>
        <dbReference type="ARBA" id="ARBA00022692"/>
    </source>
</evidence>
<evidence type="ECO:0000256" key="8">
    <source>
        <dbReference type="SAM" id="Phobius"/>
    </source>
</evidence>
<dbReference type="Pfam" id="PF02472">
    <property type="entry name" value="ExbD"/>
    <property type="match status" value="1"/>
</dbReference>
<protein>
    <submittedName>
        <fullName evidence="9">Biopolymer transport protein ExbD/TolR</fullName>
    </submittedName>
</protein>
<dbReference type="EMBL" id="CP002546">
    <property type="protein sequence ID" value="ADY58083.1"/>
    <property type="molecule type" value="Genomic_DNA"/>
</dbReference>
<evidence type="ECO:0000256" key="5">
    <source>
        <dbReference type="ARBA" id="ARBA00022989"/>
    </source>
</evidence>
<dbReference type="Proteomes" id="UP000006860">
    <property type="component" value="Chromosome"/>
</dbReference>
<keyword evidence="5 8" id="KW-1133">Transmembrane helix</keyword>
<comment type="similarity">
    <text evidence="2 7">Belongs to the ExbD/TolR family.</text>
</comment>
<dbReference type="OrthoDB" id="9789920at2"/>
<evidence type="ECO:0000313" key="9">
    <source>
        <dbReference type="EMBL" id="ADY58083.1"/>
    </source>
</evidence>
<name>F0SS72_RUBBR</name>
<comment type="subcellular location">
    <subcellularLocation>
        <location evidence="1">Cell membrane</location>
        <topology evidence="1">Single-pass membrane protein</topology>
    </subcellularLocation>
    <subcellularLocation>
        <location evidence="7">Cell membrane</location>
        <topology evidence="7">Single-pass type II membrane protein</topology>
    </subcellularLocation>
</comment>
<evidence type="ECO:0000256" key="1">
    <source>
        <dbReference type="ARBA" id="ARBA00004162"/>
    </source>
</evidence>
<gene>
    <name evidence="9" type="ordered locus">Plabr_0456</name>
</gene>
<reference evidence="10" key="1">
    <citation type="submission" date="2011-02" db="EMBL/GenBank/DDBJ databases">
        <title>The complete genome of Planctomyces brasiliensis DSM 5305.</title>
        <authorList>
            <person name="Lucas S."/>
            <person name="Copeland A."/>
            <person name="Lapidus A."/>
            <person name="Bruce D."/>
            <person name="Goodwin L."/>
            <person name="Pitluck S."/>
            <person name="Kyrpides N."/>
            <person name="Mavromatis K."/>
            <person name="Pagani I."/>
            <person name="Ivanova N."/>
            <person name="Ovchinnikova G."/>
            <person name="Lu M."/>
            <person name="Detter J.C."/>
            <person name="Han C."/>
            <person name="Land M."/>
            <person name="Hauser L."/>
            <person name="Markowitz V."/>
            <person name="Cheng J.-F."/>
            <person name="Hugenholtz P."/>
            <person name="Woyke T."/>
            <person name="Wu D."/>
            <person name="Tindall B."/>
            <person name="Pomrenke H.G."/>
            <person name="Brambilla E."/>
            <person name="Klenk H.-P."/>
            <person name="Eisen J.A."/>
        </authorList>
    </citation>
    <scope>NUCLEOTIDE SEQUENCE [LARGE SCALE GENOMIC DNA]</scope>
    <source>
        <strain evidence="10">ATCC 49424 / DSM 5305 / JCM 21570 / NBRC 103401 / IFAM 1448</strain>
    </source>
</reference>
<keyword evidence="7" id="KW-0813">Transport</keyword>
<dbReference type="HOGENOM" id="CLU_1633851_0_0_0"/>
<evidence type="ECO:0000256" key="6">
    <source>
        <dbReference type="ARBA" id="ARBA00023136"/>
    </source>
</evidence>
<accession>F0SS72</accession>
<dbReference type="eggNOG" id="COG0848">
    <property type="taxonomic scope" value="Bacteria"/>
</dbReference>
<dbReference type="PANTHER" id="PTHR30558:SF3">
    <property type="entry name" value="BIOPOLYMER TRANSPORT PROTEIN EXBD-RELATED"/>
    <property type="match status" value="1"/>
</dbReference>
<dbReference type="InterPro" id="IPR003400">
    <property type="entry name" value="ExbD"/>
</dbReference>
<keyword evidence="3" id="KW-1003">Cell membrane</keyword>
<proteinExistence type="inferred from homology"/>
<dbReference type="PANTHER" id="PTHR30558">
    <property type="entry name" value="EXBD MEMBRANE COMPONENT OF PMF-DRIVEN MACROMOLECULE IMPORT SYSTEM"/>
    <property type="match status" value="1"/>
</dbReference>
<evidence type="ECO:0000256" key="7">
    <source>
        <dbReference type="RuleBase" id="RU003879"/>
    </source>
</evidence>